<sequence>MTSAPLTPARVRTPPDAPHTARTSRGSGWFRAVWRWHFFASFLVVPVLLLLATTGLIYLFRFQLEPLLHPDLLKVEPGATVQPYVTQLSAVEQAYPGVTPVSLAEPRDDHSPTIVSVTTADGEGRDVYVDPYRLEVLGSMNPDTTLSGTAIRLHANLMTGTFGDRLIEVAACWALVMALTGYYLFFRGRRARRRARAADRPGSRLRSRHGLVGLVAGVGLVTLLVTGLPWTGFWGAQVQSLATKGGSSLWSTDPGALSNPTSTLDESLPHSHTQDVPWAQGDTEVPTGPAPAEGVSVANVDTALEVADREGLRHPMTVALPAADDATGVYSVIGYAFDAPSDERTVHVGRYGGEVESTYGFADYPLLAKVVAQGIGLHEGRSLGGWSMAGSALMCVAIIAMCVTGPLMWWRRRPRGAGRLGAPRGRMPVRATPVLLVGLVTLGVFLPLFGISLVVVLLLDQLVLRRVPALSAWFGTT</sequence>
<dbReference type="RefSeq" id="WP_165231088.1">
    <property type="nucleotide sequence ID" value="NZ_CP049257.1"/>
</dbReference>
<feature type="transmembrane region" description="Helical" evidence="2">
    <location>
        <begin position="38"/>
        <end position="60"/>
    </location>
</feature>
<keyword evidence="2" id="KW-1133">Transmembrane helix</keyword>
<keyword evidence="2" id="KW-0812">Transmembrane</keyword>
<dbReference type="Pfam" id="PF03929">
    <property type="entry name" value="PepSY_TM"/>
    <property type="match status" value="1"/>
</dbReference>
<evidence type="ECO:0000256" key="2">
    <source>
        <dbReference type="SAM" id="Phobius"/>
    </source>
</evidence>
<dbReference type="InterPro" id="IPR005625">
    <property type="entry name" value="PepSY-ass_TM"/>
</dbReference>
<dbReference type="AlphaFoldDB" id="A0A6G6WBW1"/>
<evidence type="ECO:0000256" key="1">
    <source>
        <dbReference type="SAM" id="MobiDB-lite"/>
    </source>
</evidence>
<evidence type="ECO:0000313" key="3">
    <source>
        <dbReference type="EMBL" id="QIG42818.1"/>
    </source>
</evidence>
<protein>
    <submittedName>
        <fullName evidence="3">PepSY domain-containing protein</fullName>
    </submittedName>
</protein>
<dbReference type="KEGG" id="nano:G5V58_08580"/>
<feature type="transmembrane region" description="Helical" evidence="2">
    <location>
        <begin position="386"/>
        <end position="410"/>
    </location>
</feature>
<name>A0A6G6WBW1_9ACTN</name>
<dbReference type="Proteomes" id="UP000502996">
    <property type="component" value="Chromosome"/>
</dbReference>
<proteinExistence type="predicted"/>
<reference evidence="3 4" key="1">
    <citation type="submission" date="2020-02" db="EMBL/GenBank/DDBJ databases">
        <title>Full genome sequence of Nocardioides sp. R-3366.</title>
        <authorList>
            <person name="Im W.-T."/>
        </authorList>
    </citation>
    <scope>NUCLEOTIDE SEQUENCE [LARGE SCALE GENOMIC DNA]</scope>
    <source>
        <strain evidence="3 4">R-3366</strain>
    </source>
</reference>
<feature type="transmembrane region" description="Helical" evidence="2">
    <location>
        <begin position="431"/>
        <end position="459"/>
    </location>
</feature>
<dbReference type="PANTHER" id="PTHR34219">
    <property type="entry name" value="IRON-REGULATED INNER MEMBRANE PROTEIN-RELATED"/>
    <property type="match status" value="1"/>
</dbReference>
<accession>A0A6G6WBW1</accession>
<dbReference type="PANTHER" id="PTHR34219:SF1">
    <property type="entry name" value="PEPSY DOMAIN-CONTAINING PROTEIN"/>
    <property type="match status" value="1"/>
</dbReference>
<keyword evidence="4" id="KW-1185">Reference proteome</keyword>
<keyword evidence="2" id="KW-0472">Membrane</keyword>
<dbReference type="EMBL" id="CP049257">
    <property type="protein sequence ID" value="QIG42818.1"/>
    <property type="molecule type" value="Genomic_DNA"/>
</dbReference>
<organism evidence="3 4">
    <name type="scientific">Nocardioides anomalus</name>
    <dbReference type="NCBI Taxonomy" id="2712223"/>
    <lineage>
        <taxon>Bacteria</taxon>
        <taxon>Bacillati</taxon>
        <taxon>Actinomycetota</taxon>
        <taxon>Actinomycetes</taxon>
        <taxon>Propionibacteriales</taxon>
        <taxon>Nocardioidaceae</taxon>
        <taxon>Nocardioides</taxon>
    </lineage>
</organism>
<gene>
    <name evidence="3" type="ORF">G5V58_08580</name>
</gene>
<evidence type="ECO:0000313" key="4">
    <source>
        <dbReference type="Proteomes" id="UP000502996"/>
    </source>
</evidence>
<feature type="region of interest" description="Disordered" evidence="1">
    <location>
        <begin position="1"/>
        <end position="23"/>
    </location>
</feature>
<feature type="transmembrane region" description="Helical" evidence="2">
    <location>
        <begin position="166"/>
        <end position="186"/>
    </location>
</feature>
<feature type="region of interest" description="Disordered" evidence="1">
    <location>
        <begin position="252"/>
        <end position="294"/>
    </location>
</feature>
<feature type="transmembrane region" description="Helical" evidence="2">
    <location>
        <begin position="210"/>
        <end position="230"/>
    </location>
</feature>